<dbReference type="SMART" id="SM00387">
    <property type="entry name" value="HATPase_c"/>
    <property type="match status" value="1"/>
</dbReference>
<evidence type="ECO:0000256" key="21">
    <source>
        <dbReference type="SAM" id="Phobius"/>
    </source>
</evidence>
<evidence type="ECO:0000313" key="25">
    <source>
        <dbReference type="Proteomes" id="UP001181355"/>
    </source>
</evidence>
<keyword evidence="15" id="KW-0408">Iron</keyword>
<feature type="transmembrane region" description="Helical" evidence="21">
    <location>
        <begin position="32"/>
        <end position="53"/>
    </location>
</feature>
<dbReference type="PANTHER" id="PTHR24421">
    <property type="entry name" value="NITRATE/NITRITE SENSOR PROTEIN NARX-RELATED"/>
    <property type="match status" value="1"/>
</dbReference>
<keyword evidence="25" id="KW-1185">Reference proteome</keyword>
<dbReference type="InterPro" id="IPR011712">
    <property type="entry name" value="Sig_transdc_His_kin_sub3_dim/P"/>
</dbReference>
<keyword evidence="17" id="KW-0411">Iron-sulfur</keyword>
<keyword evidence="7" id="KW-0004">4Fe-4S</keyword>
<keyword evidence="14" id="KW-0067">ATP-binding</keyword>
<keyword evidence="12" id="KW-0547">Nucleotide-binding</keyword>
<dbReference type="Pfam" id="PF07730">
    <property type="entry name" value="HisKA_3"/>
    <property type="match status" value="1"/>
</dbReference>
<evidence type="ECO:0000256" key="7">
    <source>
        <dbReference type="ARBA" id="ARBA00022485"/>
    </source>
</evidence>
<dbReference type="Gene3D" id="3.30.565.10">
    <property type="entry name" value="Histidine kinase-like ATPase, C-terminal domain"/>
    <property type="match status" value="1"/>
</dbReference>
<keyword evidence="13" id="KW-0418">Kinase</keyword>
<dbReference type="PROSITE" id="PS50109">
    <property type="entry name" value="HIS_KIN"/>
    <property type="match status" value="1"/>
</dbReference>
<keyword evidence="9" id="KW-0597">Phosphoprotein</keyword>
<keyword evidence="21" id="KW-1133">Transmembrane helix</keyword>
<evidence type="ECO:0000256" key="20">
    <source>
        <dbReference type="SAM" id="Coils"/>
    </source>
</evidence>
<dbReference type="InterPro" id="IPR004358">
    <property type="entry name" value="Sig_transdc_His_kin-like_C"/>
</dbReference>
<dbReference type="Pfam" id="PF00672">
    <property type="entry name" value="HAMP"/>
    <property type="match status" value="1"/>
</dbReference>
<evidence type="ECO:0000256" key="5">
    <source>
        <dbReference type="ARBA" id="ARBA00012438"/>
    </source>
</evidence>
<dbReference type="CDD" id="cd16917">
    <property type="entry name" value="HATPase_UhpB-NarQ-NarX-like"/>
    <property type="match status" value="1"/>
</dbReference>
<sequence>MSWPSVFHKALTSLKNMVRQLSWQHWSIRQRILLIAIFPIVYLFGATVWYSYYSRFKEVHEDLDGRAKLISTALAEGLEQHLVSSNDKAVKQMIYGVMQSDRSIYRIDVYDPFHQEITHVENSLGVKPESHSTELPILKQVIWANILLDETSKAKLEKSGTGKERSSQVLGFVKVTMTHSYLLARQKVRFGVELFMSVLALSISGVVAWMLSTSLTRPLRDAIEVLRSIRAGQTKQELELSSGGEIGELQQSINEMAESLDQARQNLEAKVAERTHELMLSRNEALKADAEKRRLIQKVNAIVEAERQSIAVEIHDELNASLIAVRLEAERIARIAAKAQLQSETTSDPKVFDDIQARAKNVVEMALGLYANGRNLVRRLRPEVLEVMGLRGAIEEMLRLYNEGGQSCHFSFQSEGEFSSLSSDLALSVYRIIQEASSNIMKHAQASEAMIDLRMRDGRLVIKVSDNGHGFDTEQMSAGIGLTGMRERCVFLNGHFQIESKIGKGTEVQIDLPIT</sequence>
<keyword evidence="11" id="KW-0479">Metal-binding</keyword>
<evidence type="ECO:0000256" key="9">
    <source>
        <dbReference type="ARBA" id="ARBA00022553"/>
    </source>
</evidence>
<evidence type="ECO:0000256" key="16">
    <source>
        <dbReference type="ARBA" id="ARBA00023012"/>
    </source>
</evidence>
<dbReference type="InterPro" id="IPR005467">
    <property type="entry name" value="His_kinase_dom"/>
</dbReference>
<evidence type="ECO:0000256" key="6">
    <source>
        <dbReference type="ARBA" id="ARBA00017322"/>
    </source>
</evidence>
<feature type="domain" description="Histidine kinase" evidence="22">
    <location>
        <begin position="429"/>
        <end position="515"/>
    </location>
</feature>
<comment type="catalytic activity">
    <reaction evidence="1">
        <text>ATP + protein L-histidine = ADP + protein N-phospho-L-histidine.</text>
        <dbReference type="EC" id="2.7.13.3"/>
    </reaction>
</comment>
<evidence type="ECO:0000256" key="12">
    <source>
        <dbReference type="ARBA" id="ARBA00022741"/>
    </source>
</evidence>
<dbReference type="SUPFAM" id="SSF158472">
    <property type="entry name" value="HAMP domain-like"/>
    <property type="match status" value="1"/>
</dbReference>
<evidence type="ECO:0000259" key="23">
    <source>
        <dbReference type="PROSITE" id="PS50885"/>
    </source>
</evidence>
<evidence type="ECO:0000256" key="14">
    <source>
        <dbReference type="ARBA" id="ARBA00022840"/>
    </source>
</evidence>
<organism evidence="24 25">
    <name type="scientific">Undibacterium cyanobacteriorum</name>
    <dbReference type="NCBI Taxonomy" id="3073561"/>
    <lineage>
        <taxon>Bacteria</taxon>
        <taxon>Pseudomonadati</taxon>
        <taxon>Pseudomonadota</taxon>
        <taxon>Betaproteobacteria</taxon>
        <taxon>Burkholderiales</taxon>
        <taxon>Oxalobacteraceae</taxon>
        <taxon>Undibacterium</taxon>
    </lineage>
</organism>
<evidence type="ECO:0000256" key="3">
    <source>
        <dbReference type="ARBA" id="ARBA00004370"/>
    </source>
</evidence>
<proteinExistence type="predicted"/>
<gene>
    <name evidence="24" type="ORF">RF679_06200</name>
</gene>
<evidence type="ECO:0000256" key="17">
    <source>
        <dbReference type="ARBA" id="ARBA00023014"/>
    </source>
</evidence>
<evidence type="ECO:0000256" key="10">
    <source>
        <dbReference type="ARBA" id="ARBA00022679"/>
    </source>
</evidence>
<dbReference type="EC" id="2.7.13.3" evidence="5"/>
<keyword evidence="20" id="KW-0175">Coiled coil</keyword>
<dbReference type="InterPro" id="IPR003660">
    <property type="entry name" value="HAMP_dom"/>
</dbReference>
<keyword evidence="16" id="KW-0902">Two-component regulatory system</keyword>
<keyword evidence="8" id="KW-0963">Cytoplasm</keyword>
<evidence type="ECO:0000313" key="24">
    <source>
        <dbReference type="EMBL" id="WMW81872.1"/>
    </source>
</evidence>
<dbReference type="CDD" id="cd06225">
    <property type="entry name" value="HAMP"/>
    <property type="match status" value="1"/>
</dbReference>
<dbReference type="Proteomes" id="UP001181355">
    <property type="component" value="Chromosome"/>
</dbReference>
<evidence type="ECO:0000256" key="13">
    <source>
        <dbReference type="ARBA" id="ARBA00022777"/>
    </source>
</evidence>
<dbReference type="EMBL" id="CP133720">
    <property type="protein sequence ID" value="WMW81872.1"/>
    <property type="molecule type" value="Genomic_DNA"/>
</dbReference>
<dbReference type="InterPro" id="IPR050482">
    <property type="entry name" value="Sensor_HK_TwoCompSys"/>
</dbReference>
<name>A0ABY9RKZ9_9BURK</name>
<reference evidence="24" key="1">
    <citation type="submission" date="2023-09" db="EMBL/GenBank/DDBJ databases">
        <title>Undibacterium sp. 20NA77.5 isolated from freshwater.</title>
        <authorList>
            <person name="Le V."/>
            <person name="Ko S.-R."/>
            <person name="Ahn C.-Y."/>
            <person name="Oh H.-M."/>
        </authorList>
    </citation>
    <scope>NUCLEOTIDE SEQUENCE</scope>
    <source>
        <strain evidence="24">20NA77.5</strain>
    </source>
</reference>
<evidence type="ECO:0000256" key="2">
    <source>
        <dbReference type="ARBA" id="ARBA00001966"/>
    </source>
</evidence>
<dbReference type="PRINTS" id="PR00344">
    <property type="entry name" value="BCTRLSENSOR"/>
</dbReference>
<comment type="function">
    <text evidence="18">Member of the two-component regulatory system NreB/NreC involved in the control of dissimilatory nitrate/nitrite reduction in response to oxygen. NreB functions as a direct oxygen sensor histidine kinase which is autophosphorylated, in the absence of oxygen, probably at the conserved histidine residue, and transfers its phosphate group probably to a conserved aspartate residue of NreC. NreB/NreC activates the expression of the nitrate (narGHJI) and nitrite (nir) reductase operons, as well as the putative nitrate transporter gene narT.</text>
</comment>
<evidence type="ECO:0000256" key="8">
    <source>
        <dbReference type="ARBA" id="ARBA00022490"/>
    </source>
</evidence>
<accession>A0ABY9RKZ9</accession>
<feature type="domain" description="HAMP" evidence="23">
    <location>
        <begin position="213"/>
        <end position="265"/>
    </location>
</feature>
<dbReference type="PROSITE" id="PS50885">
    <property type="entry name" value="HAMP"/>
    <property type="match status" value="1"/>
</dbReference>
<dbReference type="InterPro" id="IPR036890">
    <property type="entry name" value="HATPase_C_sf"/>
</dbReference>
<dbReference type="SUPFAM" id="SSF55874">
    <property type="entry name" value="ATPase domain of HSP90 chaperone/DNA topoisomerase II/histidine kinase"/>
    <property type="match status" value="1"/>
</dbReference>
<evidence type="ECO:0000256" key="11">
    <source>
        <dbReference type="ARBA" id="ARBA00022723"/>
    </source>
</evidence>
<dbReference type="Pfam" id="PF02518">
    <property type="entry name" value="HATPase_c"/>
    <property type="match status" value="1"/>
</dbReference>
<evidence type="ECO:0000256" key="1">
    <source>
        <dbReference type="ARBA" id="ARBA00000085"/>
    </source>
</evidence>
<dbReference type="InterPro" id="IPR003594">
    <property type="entry name" value="HATPase_dom"/>
</dbReference>
<dbReference type="SMART" id="SM00304">
    <property type="entry name" value="HAMP"/>
    <property type="match status" value="1"/>
</dbReference>
<comment type="subcellular location">
    <subcellularLocation>
        <location evidence="4">Cytoplasm</location>
    </subcellularLocation>
    <subcellularLocation>
        <location evidence="3">Membrane</location>
    </subcellularLocation>
</comment>
<evidence type="ECO:0000256" key="15">
    <source>
        <dbReference type="ARBA" id="ARBA00023004"/>
    </source>
</evidence>
<dbReference type="Gene3D" id="6.10.340.10">
    <property type="match status" value="1"/>
</dbReference>
<dbReference type="Gene3D" id="1.20.5.1930">
    <property type="match status" value="1"/>
</dbReference>
<feature type="coiled-coil region" evidence="20">
    <location>
        <begin position="246"/>
        <end position="277"/>
    </location>
</feature>
<feature type="transmembrane region" description="Helical" evidence="21">
    <location>
        <begin position="190"/>
        <end position="211"/>
    </location>
</feature>
<keyword evidence="21" id="KW-0472">Membrane</keyword>
<dbReference type="RefSeq" id="WP_309483349.1">
    <property type="nucleotide sequence ID" value="NZ_CP133720.1"/>
</dbReference>
<comment type="cofactor">
    <cofactor evidence="2">
        <name>[4Fe-4S] cluster</name>
        <dbReference type="ChEBI" id="CHEBI:49883"/>
    </cofactor>
</comment>
<keyword evidence="21" id="KW-0812">Transmembrane</keyword>
<evidence type="ECO:0000259" key="22">
    <source>
        <dbReference type="PROSITE" id="PS50109"/>
    </source>
</evidence>
<dbReference type="PANTHER" id="PTHR24421:SF10">
    <property type="entry name" value="NITRATE_NITRITE SENSOR PROTEIN NARQ"/>
    <property type="match status" value="1"/>
</dbReference>
<evidence type="ECO:0000256" key="18">
    <source>
        <dbReference type="ARBA" id="ARBA00024827"/>
    </source>
</evidence>
<protein>
    <recommendedName>
        <fullName evidence="6">Oxygen sensor histidine kinase NreB</fullName>
        <ecNumber evidence="5">2.7.13.3</ecNumber>
    </recommendedName>
    <alternativeName>
        <fullName evidence="19">Nitrogen regulation protein B</fullName>
    </alternativeName>
</protein>
<keyword evidence="10" id="KW-0808">Transferase</keyword>
<evidence type="ECO:0000256" key="4">
    <source>
        <dbReference type="ARBA" id="ARBA00004496"/>
    </source>
</evidence>
<evidence type="ECO:0000256" key="19">
    <source>
        <dbReference type="ARBA" id="ARBA00030800"/>
    </source>
</evidence>